<accession>M1Q1P0</accession>
<evidence type="ECO:0000256" key="4">
    <source>
        <dbReference type="ARBA" id="ARBA00022989"/>
    </source>
</evidence>
<dbReference type="GO" id="GO:0015081">
    <property type="term" value="F:sodium ion transmembrane transporter activity"/>
    <property type="evidence" value="ECO:0007669"/>
    <property type="project" value="InterPro"/>
</dbReference>
<evidence type="ECO:0000313" key="8">
    <source>
        <dbReference type="EMBL" id="AGF93172.1"/>
    </source>
</evidence>
<feature type="region of interest" description="Disordered" evidence="6">
    <location>
        <begin position="38"/>
        <end position="67"/>
    </location>
</feature>
<dbReference type="Pfam" id="PF04277">
    <property type="entry name" value="OAD_gamma"/>
    <property type="match status" value="1"/>
</dbReference>
<sequence length="130" mass="14343">MPNLEFGISAAITGVTVVFTVLIVLSIVMALLEKVVKKPERASVESARTKSKKPSKPKTKPTKEKLSDKEKIAAITAIEEYKASKALTETELRAALGAIFQHVDSKSKVIQVKKSRDWKMEGRRSSMSNK</sequence>
<evidence type="ECO:0000256" key="7">
    <source>
        <dbReference type="SAM" id="Phobius"/>
    </source>
</evidence>
<evidence type="ECO:0000256" key="1">
    <source>
        <dbReference type="ARBA" id="ARBA00004236"/>
    </source>
</evidence>
<reference evidence="8" key="1">
    <citation type="journal article" date="2013" name="Syst. Appl. Microbiol.">
        <title>New insights into the archaeal diversity of a hypersaline microbial mat obtained by a metagenomic approach.</title>
        <authorList>
            <person name="Lopez-Lopez A."/>
            <person name="Richter M."/>
            <person name="Pena A."/>
            <person name="Tamames J."/>
            <person name="Rossello-Mora R."/>
        </authorList>
    </citation>
    <scope>NUCLEOTIDE SEQUENCE</scope>
</reference>
<gene>
    <name evidence="8" type="ORF">FLSS-19_0005</name>
</gene>
<keyword evidence="3 7" id="KW-0812">Transmembrane</keyword>
<name>M1Q1P0_9ZZZZ</name>
<dbReference type="EMBL" id="JX684084">
    <property type="protein sequence ID" value="AGF93172.1"/>
    <property type="molecule type" value="Genomic_DNA"/>
</dbReference>
<organism evidence="8">
    <name type="scientific">uncultured organism</name>
    <dbReference type="NCBI Taxonomy" id="155900"/>
    <lineage>
        <taxon>unclassified sequences</taxon>
        <taxon>environmental samples</taxon>
    </lineage>
</organism>
<dbReference type="InterPro" id="IPR005899">
    <property type="entry name" value="Na_pump_deCOase"/>
</dbReference>
<dbReference type="NCBIfam" id="TIGR01195">
    <property type="entry name" value="oadG_fam"/>
    <property type="match status" value="1"/>
</dbReference>
<keyword evidence="5 7" id="KW-0472">Membrane</keyword>
<feature type="compositionally biased region" description="Basic residues" evidence="6">
    <location>
        <begin position="49"/>
        <end position="60"/>
    </location>
</feature>
<evidence type="ECO:0000256" key="3">
    <source>
        <dbReference type="ARBA" id="ARBA00022692"/>
    </source>
</evidence>
<keyword evidence="2" id="KW-1003">Cell membrane</keyword>
<comment type="subcellular location">
    <subcellularLocation>
        <location evidence="1">Cell membrane</location>
    </subcellularLocation>
</comment>
<evidence type="ECO:0000256" key="5">
    <source>
        <dbReference type="ARBA" id="ARBA00023136"/>
    </source>
</evidence>
<evidence type="ECO:0000256" key="2">
    <source>
        <dbReference type="ARBA" id="ARBA00022475"/>
    </source>
</evidence>
<proteinExistence type="predicted"/>
<dbReference type="GO" id="GO:0005886">
    <property type="term" value="C:plasma membrane"/>
    <property type="evidence" value="ECO:0007669"/>
    <property type="project" value="UniProtKB-SubCell"/>
</dbReference>
<dbReference type="AlphaFoldDB" id="M1Q1P0"/>
<dbReference type="GO" id="GO:0036376">
    <property type="term" value="P:sodium ion export across plasma membrane"/>
    <property type="evidence" value="ECO:0007669"/>
    <property type="project" value="InterPro"/>
</dbReference>
<protein>
    <submittedName>
        <fullName evidence="8">Sodium ion-translocating decarboxylase</fullName>
    </submittedName>
</protein>
<evidence type="ECO:0000256" key="6">
    <source>
        <dbReference type="SAM" id="MobiDB-lite"/>
    </source>
</evidence>
<keyword evidence="4 7" id="KW-1133">Transmembrane helix</keyword>
<feature type="transmembrane region" description="Helical" evidence="7">
    <location>
        <begin position="6"/>
        <end position="32"/>
    </location>
</feature>